<feature type="compositionally biased region" description="Gly residues" evidence="1">
    <location>
        <begin position="10"/>
        <end position="21"/>
    </location>
</feature>
<dbReference type="AlphaFoldDB" id="A0A5B7K2I6"/>
<evidence type="ECO:0000313" key="2">
    <source>
        <dbReference type="EMBL" id="MPD01210.1"/>
    </source>
</evidence>
<organism evidence="2 3">
    <name type="scientific">Portunus trituberculatus</name>
    <name type="common">Swimming crab</name>
    <name type="synonym">Neptunus trituberculatus</name>
    <dbReference type="NCBI Taxonomy" id="210409"/>
    <lineage>
        <taxon>Eukaryota</taxon>
        <taxon>Metazoa</taxon>
        <taxon>Ecdysozoa</taxon>
        <taxon>Arthropoda</taxon>
        <taxon>Crustacea</taxon>
        <taxon>Multicrustacea</taxon>
        <taxon>Malacostraca</taxon>
        <taxon>Eumalacostraca</taxon>
        <taxon>Eucarida</taxon>
        <taxon>Decapoda</taxon>
        <taxon>Pleocyemata</taxon>
        <taxon>Brachyura</taxon>
        <taxon>Eubrachyura</taxon>
        <taxon>Portunoidea</taxon>
        <taxon>Portunidae</taxon>
        <taxon>Portuninae</taxon>
        <taxon>Portunus</taxon>
    </lineage>
</organism>
<evidence type="ECO:0000313" key="3">
    <source>
        <dbReference type="Proteomes" id="UP000324222"/>
    </source>
</evidence>
<keyword evidence="3" id="KW-1185">Reference proteome</keyword>
<gene>
    <name evidence="2" type="ORF">E2C01_096728</name>
</gene>
<feature type="region of interest" description="Disordered" evidence="1">
    <location>
        <begin position="61"/>
        <end position="104"/>
    </location>
</feature>
<feature type="region of interest" description="Disordered" evidence="1">
    <location>
        <begin position="8"/>
        <end position="29"/>
    </location>
</feature>
<proteinExistence type="predicted"/>
<comment type="caution">
    <text evidence="2">The sequence shown here is derived from an EMBL/GenBank/DDBJ whole genome shotgun (WGS) entry which is preliminary data.</text>
</comment>
<evidence type="ECO:0000256" key="1">
    <source>
        <dbReference type="SAM" id="MobiDB-lite"/>
    </source>
</evidence>
<dbReference type="EMBL" id="VSRR010126186">
    <property type="protein sequence ID" value="MPD01210.1"/>
    <property type="molecule type" value="Genomic_DNA"/>
</dbReference>
<accession>A0A5B7K2I6</accession>
<reference evidence="2 3" key="1">
    <citation type="submission" date="2019-05" db="EMBL/GenBank/DDBJ databases">
        <title>Another draft genome of Portunus trituberculatus and its Hox gene families provides insights of decapod evolution.</title>
        <authorList>
            <person name="Jeong J.-H."/>
            <person name="Song I."/>
            <person name="Kim S."/>
            <person name="Choi T."/>
            <person name="Kim D."/>
            <person name="Ryu S."/>
            <person name="Kim W."/>
        </authorList>
    </citation>
    <scope>NUCLEOTIDE SEQUENCE [LARGE SCALE GENOMIC DNA]</scope>
    <source>
        <tissue evidence="2">Muscle</tissue>
    </source>
</reference>
<protein>
    <submittedName>
        <fullName evidence="2">Uncharacterized protein</fullName>
    </submittedName>
</protein>
<dbReference type="Proteomes" id="UP000324222">
    <property type="component" value="Unassembled WGS sequence"/>
</dbReference>
<sequence length="104" mass="11005">MSRCCFIVGSGQGGSGMGGAGRGREERGVRGRIHQQEILAGLLTSASAIRVLWRHAQDNTRTHVTSRPVRGGAGLEQALGEEAPPPQTRNISPRAVPCLAEPPR</sequence>
<name>A0A5B7K2I6_PORTR</name>